<proteinExistence type="predicted"/>
<gene>
    <name evidence="2" type="ORF">GALL_529110</name>
</gene>
<dbReference type="InterPro" id="IPR019201">
    <property type="entry name" value="DUF2065"/>
</dbReference>
<comment type="caution">
    <text evidence="2">The sequence shown here is derived from an EMBL/GenBank/DDBJ whole genome shotgun (WGS) entry which is preliminary data.</text>
</comment>
<keyword evidence="1" id="KW-1133">Transmembrane helix</keyword>
<accession>A0A1J5P498</accession>
<keyword evidence="1" id="KW-0812">Transmembrane</keyword>
<feature type="transmembrane region" description="Helical" evidence="1">
    <location>
        <begin position="44"/>
        <end position="63"/>
    </location>
</feature>
<name>A0A1J5P498_9ZZZZ</name>
<protein>
    <submittedName>
        <fullName evidence="2">Uncharacterized protein</fullName>
    </submittedName>
</protein>
<evidence type="ECO:0000256" key="1">
    <source>
        <dbReference type="SAM" id="Phobius"/>
    </source>
</evidence>
<dbReference type="EMBL" id="MLJW01007254">
    <property type="protein sequence ID" value="OIQ65528.1"/>
    <property type="molecule type" value="Genomic_DNA"/>
</dbReference>
<evidence type="ECO:0000313" key="2">
    <source>
        <dbReference type="EMBL" id="OIQ65528.1"/>
    </source>
</evidence>
<reference evidence="2" key="1">
    <citation type="submission" date="2016-10" db="EMBL/GenBank/DDBJ databases">
        <title>Sequence of Gallionella enrichment culture.</title>
        <authorList>
            <person name="Poehlein A."/>
            <person name="Muehling M."/>
            <person name="Daniel R."/>
        </authorList>
    </citation>
    <scope>NUCLEOTIDE SEQUENCE</scope>
</reference>
<organism evidence="2">
    <name type="scientific">mine drainage metagenome</name>
    <dbReference type="NCBI Taxonomy" id="410659"/>
    <lineage>
        <taxon>unclassified sequences</taxon>
        <taxon>metagenomes</taxon>
        <taxon>ecological metagenomes</taxon>
    </lineage>
</organism>
<sequence length="64" mass="6587">MTTLLSGLGLVCAIEGLVLALAPARLEEVLALLVRLPVQTRRGLGLGVIALGVVLIWLARSVGA</sequence>
<dbReference type="AlphaFoldDB" id="A0A1J5P498"/>
<keyword evidence="1" id="KW-0472">Membrane</keyword>
<dbReference type="Pfam" id="PF09838">
    <property type="entry name" value="DUF2065"/>
    <property type="match status" value="1"/>
</dbReference>